<feature type="transmembrane region" description="Helical" evidence="1">
    <location>
        <begin position="93"/>
        <end position="115"/>
    </location>
</feature>
<keyword evidence="1" id="KW-0472">Membrane</keyword>
<sequence length="131" mass="14318">MELRSALSTSSDTRLLSKDIAYSMKTASQGNVIGASHVNPNSSSDILNSSAKILLLRYANGTMNRFLSILYMTQCPFSATEVLHASLPRPASLLAITILLIPEAAILCHFFAIAIKKRTRYATTSTYSIYL</sequence>
<accession>A0A199USG2</accession>
<gene>
    <name evidence="2" type="ORF">ACMD2_23006</name>
</gene>
<keyword evidence="1" id="KW-0812">Transmembrane</keyword>
<proteinExistence type="predicted"/>
<dbReference type="EMBL" id="LSRQ01005391">
    <property type="protein sequence ID" value="OAY67689.1"/>
    <property type="molecule type" value="Genomic_DNA"/>
</dbReference>
<keyword evidence="1" id="KW-1133">Transmembrane helix</keyword>
<dbReference type="Proteomes" id="UP000092600">
    <property type="component" value="Unassembled WGS sequence"/>
</dbReference>
<dbReference type="AlphaFoldDB" id="A0A199USG2"/>
<evidence type="ECO:0000256" key="1">
    <source>
        <dbReference type="SAM" id="Phobius"/>
    </source>
</evidence>
<protein>
    <submittedName>
        <fullName evidence="2">Uncharacterized protein</fullName>
    </submittedName>
</protein>
<evidence type="ECO:0000313" key="2">
    <source>
        <dbReference type="EMBL" id="OAY67689.1"/>
    </source>
</evidence>
<comment type="caution">
    <text evidence="2">The sequence shown here is derived from an EMBL/GenBank/DDBJ whole genome shotgun (WGS) entry which is preliminary data.</text>
</comment>
<name>A0A199USG2_ANACO</name>
<evidence type="ECO:0000313" key="3">
    <source>
        <dbReference type="Proteomes" id="UP000092600"/>
    </source>
</evidence>
<organism evidence="2 3">
    <name type="scientific">Ananas comosus</name>
    <name type="common">Pineapple</name>
    <name type="synonym">Ananas ananas</name>
    <dbReference type="NCBI Taxonomy" id="4615"/>
    <lineage>
        <taxon>Eukaryota</taxon>
        <taxon>Viridiplantae</taxon>
        <taxon>Streptophyta</taxon>
        <taxon>Embryophyta</taxon>
        <taxon>Tracheophyta</taxon>
        <taxon>Spermatophyta</taxon>
        <taxon>Magnoliopsida</taxon>
        <taxon>Liliopsida</taxon>
        <taxon>Poales</taxon>
        <taxon>Bromeliaceae</taxon>
        <taxon>Bromelioideae</taxon>
        <taxon>Ananas</taxon>
    </lineage>
</organism>
<reference evidence="2 3" key="1">
    <citation type="journal article" date="2016" name="DNA Res.">
        <title>The draft genome of MD-2 pineapple using hybrid error correction of long reads.</title>
        <authorList>
            <person name="Redwan R.M."/>
            <person name="Saidin A."/>
            <person name="Kumar S.V."/>
        </authorList>
    </citation>
    <scope>NUCLEOTIDE SEQUENCE [LARGE SCALE GENOMIC DNA]</scope>
    <source>
        <strain evidence="3">cv. MD2</strain>
        <tissue evidence="2">Leaf</tissue>
    </source>
</reference>